<keyword evidence="2" id="KW-1185">Reference proteome</keyword>
<dbReference type="InterPro" id="IPR053738">
    <property type="entry name" value="Lambda_capsid_assembly"/>
</dbReference>
<evidence type="ECO:0008006" key="3">
    <source>
        <dbReference type="Google" id="ProtNLM"/>
    </source>
</evidence>
<proteinExistence type="predicted"/>
<reference evidence="2" key="1">
    <citation type="journal article" date="2019" name="Int. J. Syst. Evol. Microbiol.">
        <title>The Global Catalogue of Microorganisms (GCM) 10K type strain sequencing project: providing services to taxonomists for standard genome sequencing and annotation.</title>
        <authorList>
            <consortium name="The Broad Institute Genomics Platform"/>
            <consortium name="The Broad Institute Genome Sequencing Center for Infectious Disease"/>
            <person name="Wu L."/>
            <person name="Ma J."/>
        </authorList>
    </citation>
    <scope>NUCLEOTIDE SEQUENCE [LARGE SCALE GENOMIC DNA]</scope>
    <source>
        <strain evidence="2">JCM 16545</strain>
    </source>
</reference>
<organism evidence="1 2">
    <name type="scientific">Rubritalea spongiae</name>
    <dbReference type="NCBI Taxonomy" id="430797"/>
    <lineage>
        <taxon>Bacteria</taxon>
        <taxon>Pseudomonadati</taxon>
        <taxon>Verrucomicrobiota</taxon>
        <taxon>Verrucomicrobiia</taxon>
        <taxon>Verrucomicrobiales</taxon>
        <taxon>Rubritaleaceae</taxon>
        <taxon>Rubritalea</taxon>
    </lineage>
</organism>
<comment type="caution">
    <text evidence="1">The sequence shown here is derived from an EMBL/GenBank/DDBJ whole genome shotgun (WGS) entry which is preliminary data.</text>
</comment>
<accession>A0ABW5DZK5</accession>
<gene>
    <name evidence="1" type="ORF">ACFSQZ_03205</name>
</gene>
<evidence type="ECO:0000313" key="2">
    <source>
        <dbReference type="Proteomes" id="UP001597297"/>
    </source>
</evidence>
<sequence>MSKDLVQLSGEPKIREYAQGRARDAVGEIAEFIAPTVETATHTGKFSKYDDSNRFKIPETLRELGGEATQLQFRKTDEKFDAKPHALDCPLDNIEIDEADGEDLLKENADESAALAGMSHELRVIETALANAPVDATKGTWSDPAVNPVKELNQLISQVYLAAGGHPSIEVGIVIDPTSLIAFFSNPNTKGYFPGAESIAPNLDNMRQLLIGKTAAKTSWLAVDTAARGKSESMAFAMVNKVLIFARSTKPTRRDPSFMKTFRPRGRWMVPGVYEKVDGRGKVTKMDWSEDVQVSNLAAAKQIAID</sequence>
<evidence type="ECO:0000313" key="1">
    <source>
        <dbReference type="EMBL" id="MFD2275467.1"/>
    </source>
</evidence>
<protein>
    <recommendedName>
        <fullName evidence="3">Phage major capsid protein</fullName>
    </recommendedName>
</protein>
<dbReference type="Proteomes" id="UP001597297">
    <property type="component" value="Unassembled WGS sequence"/>
</dbReference>
<dbReference type="Gene3D" id="3.90.1690.10">
    <property type="entry name" value="phage-related protein like domain"/>
    <property type="match status" value="1"/>
</dbReference>
<dbReference type="RefSeq" id="WP_377092687.1">
    <property type="nucleotide sequence ID" value="NZ_JBHSJM010000001.1"/>
</dbReference>
<name>A0ABW5DZK5_9BACT</name>
<dbReference type="EMBL" id="JBHUJC010000010">
    <property type="protein sequence ID" value="MFD2275467.1"/>
    <property type="molecule type" value="Genomic_DNA"/>
</dbReference>